<dbReference type="InterPro" id="IPR011989">
    <property type="entry name" value="ARM-like"/>
</dbReference>
<dbReference type="Pfam" id="PF25368">
    <property type="entry name" value="PUB10_N"/>
    <property type="match status" value="1"/>
</dbReference>
<keyword evidence="5" id="KW-0677">Repeat</keyword>
<evidence type="ECO:0000256" key="5">
    <source>
        <dbReference type="ARBA" id="ARBA00022737"/>
    </source>
</evidence>
<dbReference type="Gene3D" id="3.30.40.10">
    <property type="entry name" value="Zinc/RING finger domain, C3HC4 (zinc finger)"/>
    <property type="match status" value="1"/>
</dbReference>
<evidence type="ECO:0000313" key="9">
    <source>
        <dbReference type="EMBL" id="CAF2157601.1"/>
    </source>
</evidence>
<evidence type="ECO:0000256" key="6">
    <source>
        <dbReference type="ARBA" id="ARBA00022786"/>
    </source>
</evidence>
<evidence type="ECO:0000256" key="1">
    <source>
        <dbReference type="ARBA" id="ARBA00000900"/>
    </source>
</evidence>
<dbReference type="UniPathway" id="UPA00143"/>
<keyword evidence="4" id="KW-0808">Transferase</keyword>
<accession>A0A816Y8Z1</accession>
<dbReference type="InterPro" id="IPR016024">
    <property type="entry name" value="ARM-type_fold"/>
</dbReference>
<proteinExistence type="predicted"/>
<reference evidence="9" key="1">
    <citation type="submission" date="2021-01" db="EMBL/GenBank/DDBJ databases">
        <authorList>
            <consortium name="Genoscope - CEA"/>
            <person name="William W."/>
        </authorList>
    </citation>
    <scope>NUCLEOTIDE SEQUENCE</scope>
</reference>
<dbReference type="Gene3D" id="1.25.10.10">
    <property type="entry name" value="Leucine-rich Repeat Variant"/>
    <property type="match status" value="1"/>
</dbReference>
<organism evidence="9">
    <name type="scientific">Brassica napus</name>
    <name type="common">Rape</name>
    <dbReference type="NCBI Taxonomy" id="3708"/>
    <lineage>
        <taxon>Eukaryota</taxon>
        <taxon>Viridiplantae</taxon>
        <taxon>Streptophyta</taxon>
        <taxon>Embryophyta</taxon>
        <taxon>Tracheophyta</taxon>
        <taxon>Spermatophyta</taxon>
        <taxon>Magnoliopsida</taxon>
        <taxon>eudicotyledons</taxon>
        <taxon>Gunneridae</taxon>
        <taxon>Pentapetalae</taxon>
        <taxon>rosids</taxon>
        <taxon>malvids</taxon>
        <taxon>Brassicales</taxon>
        <taxon>Brassicaceae</taxon>
        <taxon>Brassiceae</taxon>
        <taxon>Brassica</taxon>
    </lineage>
</organism>
<dbReference type="CDD" id="cd16664">
    <property type="entry name" value="RING-Ubox_PUB"/>
    <property type="match status" value="1"/>
</dbReference>
<dbReference type="InterPro" id="IPR003613">
    <property type="entry name" value="Ubox_domain"/>
</dbReference>
<dbReference type="Proteomes" id="UP001295469">
    <property type="component" value="Chromosome A07"/>
</dbReference>
<dbReference type="SUPFAM" id="SSF57850">
    <property type="entry name" value="RING/U-box"/>
    <property type="match status" value="1"/>
</dbReference>
<dbReference type="AlphaFoldDB" id="A0A816Y8Z1"/>
<evidence type="ECO:0000256" key="7">
    <source>
        <dbReference type="PROSITE-ProRule" id="PRU00259"/>
    </source>
</evidence>
<dbReference type="PROSITE" id="PS50176">
    <property type="entry name" value="ARM_REPEAT"/>
    <property type="match status" value="1"/>
</dbReference>
<dbReference type="Pfam" id="PF04564">
    <property type="entry name" value="U-box"/>
    <property type="match status" value="1"/>
</dbReference>
<protein>
    <recommendedName>
        <fullName evidence="3">RING-type E3 ubiquitin transferase</fullName>
        <ecNumber evidence="3">2.3.2.27</ecNumber>
    </recommendedName>
</protein>
<dbReference type="InterPro" id="IPR013083">
    <property type="entry name" value="Znf_RING/FYVE/PHD"/>
</dbReference>
<dbReference type="InterPro" id="IPR045210">
    <property type="entry name" value="RING-Ubox_PUB"/>
</dbReference>
<keyword evidence="6" id="KW-0833">Ubl conjugation pathway</keyword>
<dbReference type="PROSITE" id="PS51698">
    <property type="entry name" value="U_BOX"/>
    <property type="match status" value="1"/>
</dbReference>
<feature type="repeat" description="ARM" evidence="7">
    <location>
        <begin position="423"/>
        <end position="465"/>
    </location>
</feature>
<dbReference type="EMBL" id="HG994361">
    <property type="protein sequence ID" value="CAF2157601.1"/>
    <property type="molecule type" value="Genomic_DNA"/>
</dbReference>
<comment type="catalytic activity">
    <reaction evidence="1">
        <text>S-ubiquitinyl-[E2 ubiquitin-conjugating enzyme]-L-cysteine + [acceptor protein]-L-lysine = [E2 ubiquitin-conjugating enzyme]-L-cysteine + N(6)-ubiquitinyl-[acceptor protein]-L-lysine.</text>
        <dbReference type="EC" id="2.3.2.27"/>
    </reaction>
</comment>
<dbReference type="PANTHER" id="PTHR23315:SF63">
    <property type="entry name" value="U-BOX DOMAIN-CONTAINING PROTEIN 16"/>
    <property type="match status" value="1"/>
</dbReference>
<dbReference type="GO" id="GO:0016567">
    <property type="term" value="P:protein ubiquitination"/>
    <property type="evidence" value="ECO:0007669"/>
    <property type="project" value="UniProtKB-UniPathway"/>
</dbReference>
<dbReference type="SMART" id="SM00185">
    <property type="entry name" value="ARM"/>
    <property type="match status" value="1"/>
</dbReference>
<name>A0A816Y8Z1_BRANA</name>
<dbReference type="InterPro" id="IPR057623">
    <property type="entry name" value="PUB12-19-like_N"/>
</dbReference>
<dbReference type="SMART" id="SM00504">
    <property type="entry name" value="Ubox"/>
    <property type="match status" value="1"/>
</dbReference>
<dbReference type="Pfam" id="PF25598">
    <property type="entry name" value="ARM_PUB"/>
    <property type="match status" value="1"/>
</dbReference>
<evidence type="ECO:0000256" key="2">
    <source>
        <dbReference type="ARBA" id="ARBA00004906"/>
    </source>
</evidence>
<evidence type="ECO:0000259" key="8">
    <source>
        <dbReference type="PROSITE" id="PS51698"/>
    </source>
</evidence>
<dbReference type="GO" id="GO:0061630">
    <property type="term" value="F:ubiquitin protein ligase activity"/>
    <property type="evidence" value="ECO:0007669"/>
    <property type="project" value="UniProtKB-EC"/>
</dbReference>
<evidence type="ECO:0000256" key="3">
    <source>
        <dbReference type="ARBA" id="ARBA00012483"/>
    </source>
</evidence>
<dbReference type="FunFam" id="3.30.40.10:FF:000442">
    <property type="entry name" value="RING-type E3 ubiquitin transferase"/>
    <property type="match status" value="1"/>
</dbReference>
<gene>
    <name evidence="9" type="ORF">DARMORV10_A07P04290.1</name>
</gene>
<feature type="domain" description="U-box" evidence="8">
    <location>
        <begin position="285"/>
        <end position="359"/>
    </location>
</feature>
<sequence>FLCSSPAHRLLFSSSMAVTLEVTPTRKRRPLVVGHLDSPNISDTKLFRSLFFASQEFSHMQPLRFILRRNSQSIIRKVKVLAAVFDELLRSHMVYSQSAQLCFEEMNIVMQRMKTLIEDCTRSSKLWLLLQIENVSFSFHELVADLSTVLDILPVNDFNLSEDAEDLILLLKKQCSDSIQFVDPRDDDLRRKVTDTIDGIKHQIVPDQSKLIGIFNDLGLLDSASLIEEIQRLEDETHDQIDERSRIAAASLIGLVRYANCVLYGPSTPSPHPDFRRHKSLSEANIPADFRCPITLELMRDPVVVSTGQTYDRESIDLWIKSGHNTCPKTGQVLKHTNLIPNSALKNLIVMWCRDQKIPFEIYGDGGVGSSTPCTEAVEFTRMMVSFLIDKLISVAEPNAVVFELRALAKSDSVARACIAEAGAIPKLVRYLGSDSPSLQINAVTAILNLSILEQNKTRIMETDGALNGVIEVLRSGATWEAKANAAATLFSLASISTYKRRLGRKVRVVSGLVDLAKQGPTSSKRDAFVAILNLAAERENVGRFVEAGVVQAAGDAFRELPEEAVSVVEAIVRKGGLMAVSAAFGLIRQLGEMMREGGDTTKESAAATLVTMCRKGGSELVAEMATIPGIERVIWEMIGTGTARGGRKAASLMRYLRRWAAGDTHETAATETQSIVVPTPSRIFNPVL</sequence>
<dbReference type="InterPro" id="IPR000225">
    <property type="entry name" value="Armadillo"/>
</dbReference>
<dbReference type="SUPFAM" id="SSF48371">
    <property type="entry name" value="ARM repeat"/>
    <property type="match status" value="1"/>
</dbReference>
<dbReference type="InterPro" id="IPR058678">
    <property type="entry name" value="ARM_PUB"/>
</dbReference>
<dbReference type="EC" id="2.3.2.27" evidence="3"/>
<comment type="pathway">
    <text evidence="2">Protein modification; protein ubiquitination.</text>
</comment>
<dbReference type="GO" id="GO:0007166">
    <property type="term" value="P:cell surface receptor signaling pathway"/>
    <property type="evidence" value="ECO:0007669"/>
    <property type="project" value="InterPro"/>
</dbReference>
<evidence type="ECO:0000256" key="4">
    <source>
        <dbReference type="ARBA" id="ARBA00022679"/>
    </source>
</evidence>
<dbReference type="InterPro" id="IPR036537">
    <property type="entry name" value="Adaptor_Cbl_N_dom_sf"/>
</dbReference>
<dbReference type="Gene3D" id="1.20.930.20">
    <property type="entry name" value="Adaptor protein Cbl, N-terminal domain"/>
    <property type="match status" value="1"/>
</dbReference>
<feature type="non-terminal residue" evidence="9">
    <location>
        <position position="1"/>
    </location>
</feature>
<dbReference type="PANTHER" id="PTHR23315">
    <property type="entry name" value="U BOX DOMAIN-CONTAINING"/>
    <property type="match status" value="1"/>
</dbReference>